<name>A0A8S5LVV4_9CAUD</name>
<accession>A0A8S5LVV4</accession>
<sequence length="61" mass="6682">MADNIHYITWYTVYSAKTGEVVASGTSSMCAAKLGYKTANSFASSVGHRRHEKKASVQVHF</sequence>
<protein>
    <submittedName>
        <fullName evidence="1">Uncharacterized protein</fullName>
    </submittedName>
</protein>
<dbReference type="EMBL" id="BK014752">
    <property type="protein sequence ID" value="DAD74100.1"/>
    <property type="molecule type" value="Genomic_DNA"/>
</dbReference>
<reference evidence="1" key="1">
    <citation type="journal article" date="2021" name="Proc. Natl. Acad. Sci. U.S.A.">
        <title>A Catalog of Tens of Thousands of Viruses from Human Metagenomes Reveals Hidden Associations with Chronic Diseases.</title>
        <authorList>
            <person name="Tisza M.J."/>
            <person name="Buck C.B."/>
        </authorList>
    </citation>
    <scope>NUCLEOTIDE SEQUENCE</scope>
    <source>
        <strain evidence="1">CtqYq4</strain>
    </source>
</reference>
<proteinExistence type="predicted"/>
<evidence type="ECO:0000313" key="1">
    <source>
        <dbReference type="EMBL" id="DAD74100.1"/>
    </source>
</evidence>
<organism evidence="1">
    <name type="scientific">Myoviridae sp. ctqYq4</name>
    <dbReference type="NCBI Taxonomy" id="2826702"/>
    <lineage>
        <taxon>Viruses</taxon>
        <taxon>Duplodnaviria</taxon>
        <taxon>Heunggongvirae</taxon>
        <taxon>Uroviricota</taxon>
        <taxon>Caudoviricetes</taxon>
    </lineage>
</organism>